<dbReference type="InterPro" id="IPR034660">
    <property type="entry name" value="DinB/YfiT-like"/>
</dbReference>
<dbReference type="Pfam" id="PF04978">
    <property type="entry name" value="MST"/>
    <property type="match status" value="1"/>
</dbReference>
<evidence type="ECO:0000313" key="2">
    <source>
        <dbReference type="Proteomes" id="UP000291144"/>
    </source>
</evidence>
<gene>
    <name evidence="1" type="ORF">E0H73_35390</name>
</gene>
<dbReference type="EMBL" id="SJKB01000015">
    <property type="protein sequence ID" value="TCC55231.1"/>
    <property type="molecule type" value="Genomic_DNA"/>
</dbReference>
<dbReference type="SUPFAM" id="SSF109854">
    <property type="entry name" value="DinB/YfiT-like putative metalloenzymes"/>
    <property type="match status" value="1"/>
</dbReference>
<organism evidence="1 2">
    <name type="scientific">Kribbella pittospori</name>
    <dbReference type="NCBI Taxonomy" id="722689"/>
    <lineage>
        <taxon>Bacteria</taxon>
        <taxon>Bacillati</taxon>
        <taxon>Actinomycetota</taxon>
        <taxon>Actinomycetes</taxon>
        <taxon>Propionibacteriales</taxon>
        <taxon>Kribbellaceae</taxon>
        <taxon>Kribbella</taxon>
    </lineage>
</organism>
<keyword evidence="2" id="KW-1185">Reference proteome</keyword>
<accession>A0A4R0K597</accession>
<reference evidence="1 2" key="1">
    <citation type="submission" date="2019-02" db="EMBL/GenBank/DDBJ databases">
        <title>Kribbella capetownensis sp. nov. and Kribbella speibonae sp. nov., isolated from soil.</title>
        <authorList>
            <person name="Curtis S.M."/>
            <person name="Norton I."/>
            <person name="Everest G.J."/>
            <person name="Meyers P.R."/>
        </authorList>
    </citation>
    <scope>NUCLEOTIDE SEQUENCE [LARGE SCALE GENOMIC DNA]</scope>
    <source>
        <strain evidence="1 2">NRRL B-24813</strain>
    </source>
</reference>
<name>A0A4R0K597_9ACTN</name>
<dbReference type="OrthoDB" id="4548523at2"/>
<comment type="caution">
    <text evidence="1">The sequence shown here is derived from an EMBL/GenBank/DDBJ whole genome shotgun (WGS) entry which is preliminary data.</text>
</comment>
<dbReference type="Proteomes" id="UP000291144">
    <property type="component" value="Unassembled WGS sequence"/>
</dbReference>
<dbReference type="InterPro" id="IPR007061">
    <property type="entry name" value="MST-like"/>
</dbReference>
<dbReference type="RefSeq" id="WP_131363881.1">
    <property type="nucleotide sequence ID" value="NZ_SJKB01000015.1"/>
</dbReference>
<dbReference type="AlphaFoldDB" id="A0A4R0K597"/>
<dbReference type="Gene3D" id="1.20.120.450">
    <property type="entry name" value="dinb family like domain"/>
    <property type="match status" value="1"/>
</dbReference>
<sequence>MSTWTTPERPEPPNNPIDERAALDDRLEFQRTTLLLKCGGLTPEQLALRSVPPSTLSLLGLVRHMSGVEAWFHAYDGQPDHLFYWDYAPGSKDGFEKVDIARAADDLASYQASVARSRAAVAGRSLDEVIPDEDYTLRWIYLHMIEEYARHNGHADLLRERIDGATGE</sequence>
<protein>
    <submittedName>
        <fullName evidence="1">DinB family protein</fullName>
    </submittedName>
</protein>
<evidence type="ECO:0000313" key="1">
    <source>
        <dbReference type="EMBL" id="TCC55231.1"/>
    </source>
</evidence>
<proteinExistence type="predicted"/>